<dbReference type="EMBL" id="CM029053">
    <property type="protein sequence ID" value="KAG2552774.1"/>
    <property type="molecule type" value="Genomic_DNA"/>
</dbReference>
<protein>
    <submittedName>
        <fullName evidence="2">Uncharacterized protein</fullName>
    </submittedName>
</protein>
<comment type="caution">
    <text evidence="2">The sequence shown here is derived from an EMBL/GenBank/DDBJ whole genome shotgun (WGS) entry which is preliminary data.</text>
</comment>
<dbReference type="Proteomes" id="UP000823388">
    <property type="component" value="Chromosome 9K"/>
</dbReference>
<proteinExistence type="predicted"/>
<gene>
    <name evidence="2" type="ORF">PVAP13_9KG483526</name>
</gene>
<accession>A0A8T0P1R9</accession>
<reference evidence="2" key="1">
    <citation type="submission" date="2020-05" db="EMBL/GenBank/DDBJ databases">
        <title>WGS assembly of Panicum virgatum.</title>
        <authorList>
            <person name="Lovell J.T."/>
            <person name="Jenkins J."/>
            <person name="Shu S."/>
            <person name="Juenger T.E."/>
            <person name="Schmutz J."/>
        </authorList>
    </citation>
    <scope>NUCLEOTIDE SEQUENCE</scope>
    <source>
        <strain evidence="2">AP13</strain>
    </source>
</reference>
<dbReference type="AlphaFoldDB" id="A0A8T0P1R9"/>
<sequence>MSVNCDFACLYEYEESIGGGSRGARASSRWTAVPVPHGEVSSSRDMAGLHFRGRRWRYRLARRRLAAVSAESLLSRASNILVAPLRSLHGGLPWPQASSFTSALSNTVDSSRGGPLGKVASGEDDGESDATRSGDAAQGSRVPMVDDLRRRWQVGSGGEQGPQARDTMGSPLTEASR</sequence>
<evidence type="ECO:0000313" key="3">
    <source>
        <dbReference type="Proteomes" id="UP000823388"/>
    </source>
</evidence>
<evidence type="ECO:0000256" key="1">
    <source>
        <dbReference type="SAM" id="MobiDB-lite"/>
    </source>
</evidence>
<name>A0A8T0P1R9_PANVG</name>
<feature type="region of interest" description="Disordered" evidence="1">
    <location>
        <begin position="104"/>
        <end position="177"/>
    </location>
</feature>
<organism evidence="2 3">
    <name type="scientific">Panicum virgatum</name>
    <name type="common">Blackwell switchgrass</name>
    <dbReference type="NCBI Taxonomy" id="38727"/>
    <lineage>
        <taxon>Eukaryota</taxon>
        <taxon>Viridiplantae</taxon>
        <taxon>Streptophyta</taxon>
        <taxon>Embryophyta</taxon>
        <taxon>Tracheophyta</taxon>
        <taxon>Spermatophyta</taxon>
        <taxon>Magnoliopsida</taxon>
        <taxon>Liliopsida</taxon>
        <taxon>Poales</taxon>
        <taxon>Poaceae</taxon>
        <taxon>PACMAD clade</taxon>
        <taxon>Panicoideae</taxon>
        <taxon>Panicodae</taxon>
        <taxon>Paniceae</taxon>
        <taxon>Panicinae</taxon>
        <taxon>Panicum</taxon>
        <taxon>Panicum sect. Hiantes</taxon>
    </lineage>
</organism>
<evidence type="ECO:0000313" key="2">
    <source>
        <dbReference type="EMBL" id="KAG2552774.1"/>
    </source>
</evidence>
<keyword evidence="3" id="KW-1185">Reference proteome</keyword>